<evidence type="ECO:0000313" key="2">
    <source>
        <dbReference type="EMBL" id="GBO18443.1"/>
    </source>
</evidence>
<gene>
    <name evidence="2" type="ORF">AVEN_186367_1</name>
    <name evidence="1" type="ORF">AVEN_52321_1</name>
</gene>
<evidence type="ECO:0000313" key="1">
    <source>
        <dbReference type="EMBL" id="GBO18439.1"/>
    </source>
</evidence>
<dbReference type="InterPro" id="IPR052709">
    <property type="entry name" value="Transposase-MT_Hybrid"/>
</dbReference>
<dbReference type="GO" id="GO:0003676">
    <property type="term" value="F:nucleic acid binding"/>
    <property type="evidence" value="ECO:0007669"/>
    <property type="project" value="InterPro"/>
</dbReference>
<dbReference type="AlphaFoldDB" id="A0A4Y2UZN4"/>
<dbReference type="PANTHER" id="PTHR46060:SF3">
    <property type="entry name" value="PROTEIN GVQW3"/>
    <property type="match status" value="1"/>
</dbReference>
<evidence type="ECO:0000313" key="3">
    <source>
        <dbReference type="Proteomes" id="UP000499080"/>
    </source>
</evidence>
<protein>
    <recommendedName>
        <fullName evidence="4">Histone-lysine N-methyltransferase SETMAR</fullName>
    </recommendedName>
</protein>
<keyword evidence="3" id="KW-1185">Reference proteome</keyword>
<organism evidence="1 3">
    <name type="scientific">Araneus ventricosus</name>
    <name type="common">Orbweaver spider</name>
    <name type="synonym">Epeira ventricosa</name>
    <dbReference type="NCBI Taxonomy" id="182803"/>
    <lineage>
        <taxon>Eukaryota</taxon>
        <taxon>Metazoa</taxon>
        <taxon>Ecdysozoa</taxon>
        <taxon>Arthropoda</taxon>
        <taxon>Chelicerata</taxon>
        <taxon>Arachnida</taxon>
        <taxon>Araneae</taxon>
        <taxon>Araneomorphae</taxon>
        <taxon>Entelegynae</taxon>
        <taxon>Araneoidea</taxon>
        <taxon>Araneidae</taxon>
        <taxon>Araneus</taxon>
    </lineage>
</organism>
<dbReference type="Gene3D" id="3.30.420.10">
    <property type="entry name" value="Ribonuclease H-like superfamily/Ribonuclease H"/>
    <property type="match status" value="1"/>
</dbReference>
<dbReference type="EMBL" id="BGPR01042068">
    <property type="protein sequence ID" value="GBO18443.1"/>
    <property type="molecule type" value="Genomic_DNA"/>
</dbReference>
<sequence>FVVHGHIWFLLHDNKRPHTATLVKRFLDQHGVTELSHPPYSPDLSPMDFLLLPKLKGTLKGRQFTDIAYIQAAVIRELKAIPVEEFSRTFDDLYMRCQRCIVYDGDYFEGL</sequence>
<dbReference type="EMBL" id="BGPR01042064">
    <property type="protein sequence ID" value="GBO18439.1"/>
    <property type="molecule type" value="Genomic_DNA"/>
</dbReference>
<name>A0A4Y2UZN4_ARAVE</name>
<accession>A0A4Y2UZN4</accession>
<proteinExistence type="predicted"/>
<dbReference type="InterPro" id="IPR036397">
    <property type="entry name" value="RNaseH_sf"/>
</dbReference>
<comment type="caution">
    <text evidence="1">The sequence shown here is derived from an EMBL/GenBank/DDBJ whole genome shotgun (WGS) entry which is preliminary data.</text>
</comment>
<reference evidence="1 3" key="1">
    <citation type="journal article" date="2019" name="Sci. Rep.">
        <title>Orb-weaving spider Araneus ventricosus genome elucidates the spidroin gene catalogue.</title>
        <authorList>
            <person name="Kono N."/>
            <person name="Nakamura H."/>
            <person name="Ohtoshi R."/>
            <person name="Moran D.A.P."/>
            <person name="Shinohara A."/>
            <person name="Yoshida Y."/>
            <person name="Fujiwara M."/>
            <person name="Mori M."/>
            <person name="Tomita M."/>
            <person name="Arakawa K."/>
        </authorList>
    </citation>
    <scope>NUCLEOTIDE SEQUENCE [LARGE SCALE GENOMIC DNA]</scope>
</reference>
<evidence type="ECO:0008006" key="4">
    <source>
        <dbReference type="Google" id="ProtNLM"/>
    </source>
</evidence>
<dbReference type="Proteomes" id="UP000499080">
    <property type="component" value="Unassembled WGS sequence"/>
</dbReference>
<dbReference type="OrthoDB" id="10017160at2759"/>
<feature type="non-terminal residue" evidence="1">
    <location>
        <position position="1"/>
    </location>
</feature>
<dbReference type="PANTHER" id="PTHR46060">
    <property type="entry name" value="MARINER MOS1 TRANSPOSASE-LIKE PROTEIN"/>
    <property type="match status" value="1"/>
</dbReference>